<protein>
    <submittedName>
        <fullName evidence="1">Uncharacterized protein</fullName>
    </submittedName>
</protein>
<accession>A0A378NS89</accession>
<evidence type="ECO:0000313" key="2">
    <source>
        <dbReference type="Proteomes" id="UP000255234"/>
    </source>
</evidence>
<proteinExistence type="predicted"/>
<sequence length="106" mass="13137">MFDRILDKIFSKNVKPDKNVNYPERYTICVMDKEINKKKKPLKLSDWLKIYIFLNNFEPKRPPKIYKHPLKNLVDKPVRPFRLAKYQKLHRYKIPYWMQIIERQSQ</sequence>
<gene>
    <name evidence="1" type="ORF">NCTC10571_01419</name>
</gene>
<dbReference type="EMBL" id="UGPP01000001">
    <property type="protein sequence ID" value="STY71263.1"/>
    <property type="molecule type" value="Genomic_DNA"/>
</dbReference>
<name>A0A378NS89_9FIRM</name>
<evidence type="ECO:0000313" key="1">
    <source>
        <dbReference type="EMBL" id="STY71263.1"/>
    </source>
</evidence>
<reference evidence="1 2" key="1">
    <citation type="submission" date="2018-06" db="EMBL/GenBank/DDBJ databases">
        <authorList>
            <consortium name="Pathogen Informatics"/>
            <person name="Doyle S."/>
        </authorList>
    </citation>
    <scope>NUCLEOTIDE SEQUENCE [LARGE SCALE GENOMIC DNA]</scope>
    <source>
        <strain evidence="1 2">NCTC10571</strain>
    </source>
</reference>
<dbReference type="Proteomes" id="UP000255234">
    <property type="component" value="Unassembled WGS sequence"/>
</dbReference>
<organism evidence="1 2">
    <name type="scientific">Megamonas hypermegale</name>
    <dbReference type="NCBI Taxonomy" id="158847"/>
    <lineage>
        <taxon>Bacteria</taxon>
        <taxon>Bacillati</taxon>
        <taxon>Bacillota</taxon>
        <taxon>Negativicutes</taxon>
        <taxon>Selenomonadales</taxon>
        <taxon>Selenomonadaceae</taxon>
        <taxon>Megamonas</taxon>
    </lineage>
</organism>
<dbReference type="AlphaFoldDB" id="A0A378NS89"/>